<reference evidence="1 2" key="1">
    <citation type="submission" date="2018-02" db="EMBL/GenBank/DDBJ databases">
        <title>Subsurface microbial communities from deep shales in Ohio and West Virginia, USA.</title>
        <authorList>
            <person name="Wrighton K."/>
        </authorList>
    </citation>
    <scope>NUCLEOTIDE SEQUENCE [LARGE SCALE GENOMIC DNA]</scope>
    <source>
        <strain evidence="1 2">MARC-MIP3H16</strain>
    </source>
</reference>
<name>A0AB36ZX62_9BACT</name>
<dbReference type="Proteomes" id="UP000239861">
    <property type="component" value="Unassembled WGS sequence"/>
</dbReference>
<proteinExistence type="predicted"/>
<evidence type="ECO:0008006" key="3">
    <source>
        <dbReference type="Google" id="ProtNLM"/>
    </source>
</evidence>
<dbReference type="AlphaFoldDB" id="A0AB36ZX62"/>
<protein>
    <recommendedName>
        <fullName evidence="3">Lipoprotein</fullName>
    </recommendedName>
</protein>
<dbReference type="EMBL" id="PTIW01000011">
    <property type="protein sequence ID" value="PPK61279.1"/>
    <property type="molecule type" value="Genomic_DNA"/>
</dbReference>
<accession>A0AB36ZX62</accession>
<dbReference type="RefSeq" id="WP_165786217.1">
    <property type="nucleotide sequence ID" value="NZ_PTIW01000011.1"/>
</dbReference>
<evidence type="ECO:0000313" key="2">
    <source>
        <dbReference type="Proteomes" id="UP000239861"/>
    </source>
</evidence>
<evidence type="ECO:0000313" key="1">
    <source>
        <dbReference type="EMBL" id="PPK61279.1"/>
    </source>
</evidence>
<organism evidence="1 2">
    <name type="scientific">Malaciobacter marinus</name>
    <dbReference type="NCBI Taxonomy" id="505249"/>
    <lineage>
        <taxon>Bacteria</taxon>
        <taxon>Pseudomonadati</taxon>
        <taxon>Campylobacterota</taxon>
        <taxon>Epsilonproteobacteria</taxon>
        <taxon>Campylobacterales</taxon>
        <taxon>Arcobacteraceae</taxon>
        <taxon>Malaciobacter</taxon>
    </lineage>
</organism>
<comment type="caution">
    <text evidence="1">The sequence shown here is derived from an EMBL/GenBank/DDBJ whole genome shotgun (WGS) entry which is preliminary data.</text>
</comment>
<sequence>MKRVFLSVALIFVFNGCATWKGIKKDSNDAWEATKDGSSKVYNKTKETIHKATE</sequence>
<gene>
    <name evidence="1" type="ORF">B0F89_11144</name>
</gene>